<organism evidence="2 3">
    <name type="scientific">Kalanchoe fedtschenkoi</name>
    <name type="common">Lavender scallops</name>
    <name type="synonym">South American air plant</name>
    <dbReference type="NCBI Taxonomy" id="63787"/>
    <lineage>
        <taxon>Eukaryota</taxon>
        <taxon>Viridiplantae</taxon>
        <taxon>Streptophyta</taxon>
        <taxon>Embryophyta</taxon>
        <taxon>Tracheophyta</taxon>
        <taxon>Spermatophyta</taxon>
        <taxon>Magnoliopsida</taxon>
        <taxon>eudicotyledons</taxon>
        <taxon>Gunneridae</taxon>
        <taxon>Pentapetalae</taxon>
        <taxon>Saxifragales</taxon>
        <taxon>Crassulaceae</taxon>
        <taxon>Kalanchoe</taxon>
    </lineage>
</organism>
<evidence type="ECO:0000256" key="1">
    <source>
        <dbReference type="SAM" id="MobiDB-lite"/>
    </source>
</evidence>
<reference evidence="2" key="1">
    <citation type="submission" date="2021-01" db="UniProtKB">
        <authorList>
            <consortium name="EnsemblPlants"/>
        </authorList>
    </citation>
    <scope>IDENTIFICATION</scope>
</reference>
<feature type="region of interest" description="Disordered" evidence="1">
    <location>
        <begin position="64"/>
        <end position="98"/>
    </location>
</feature>
<protein>
    <submittedName>
        <fullName evidence="2">Uncharacterized protein</fullName>
    </submittedName>
</protein>
<dbReference type="AlphaFoldDB" id="A0A7N0VLM4"/>
<dbReference type="Gramene" id="Kaladp1013s0002.1.v1.1">
    <property type="protein sequence ID" value="Kaladp1013s0002.1.v1.1"/>
    <property type="gene ID" value="Kaladp1013s0002.v1.1"/>
</dbReference>
<name>A0A7N0VLM4_KALFE</name>
<sequence length="98" mass="11265">MRIRRVMMREDMKVNLGTEPWSATLEKRPHNLPAAIFIKQLRIPPLDKLMKSFHEVKSGGNKMIDGHINDIPQSLRDPSPEHHLPPSIELPRNAVKCI</sequence>
<proteinExistence type="predicted"/>
<dbReference type="EnsemblPlants" id="Kaladp1013s0002.1.v1.1">
    <property type="protein sequence ID" value="Kaladp1013s0002.1.v1.1"/>
    <property type="gene ID" value="Kaladp1013s0002.v1.1"/>
</dbReference>
<evidence type="ECO:0000313" key="3">
    <source>
        <dbReference type="Proteomes" id="UP000594263"/>
    </source>
</evidence>
<keyword evidence="3" id="KW-1185">Reference proteome</keyword>
<evidence type="ECO:0000313" key="2">
    <source>
        <dbReference type="EnsemblPlants" id="Kaladp1013s0002.1.v1.1"/>
    </source>
</evidence>
<accession>A0A7N0VLM4</accession>
<dbReference type="Proteomes" id="UP000594263">
    <property type="component" value="Unplaced"/>
</dbReference>